<feature type="region of interest" description="Disordered" evidence="1">
    <location>
        <begin position="651"/>
        <end position="792"/>
    </location>
</feature>
<dbReference type="EMBL" id="JAODAN010000003">
    <property type="protein sequence ID" value="KAK1925641.1"/>
    <property type="molecule type" value="Genomic_DNA"/>
</dbReference>
<dbReference type="GO" id="GO:0005737">
    <property type="term" value="C:cytoplasm"/>
    <property type="evidence" value="ECO:0007669"/>
    <property type="project" value="TreeGrafter"/>
</dbReference>
<feature type="region of interest" description="Disordered" evidence="1">
    <location>
        <begin position="389"/>
        <end position="413"/>
    </location>
</feature>
<reference evidence="3" key="1">
    <citation type="submission" date="2023-02" db="EMBL/GenBank/DDBJ databases">
        <title>Identification and recombinant expression of a fungal hydrolase from Papiliotrema laurentii that hydrolyzes apple cutin and clears colloidal polyester polyurethane.</title>
        <authorList>
            <consortium name="DOE Joint Genome Institute"/>
            <person name="Roman V.A."/>
            <person name="Bojanowski C."/>
            <person name="Crable B.R."/>
            <person name="Wagner D.N."/>
            <person name="Hung C.S."/>
            <person name="Nadeau L.J."/>
            <person name="Schratz L."/>
            <person name="Haridas S."/>
            <person name="Pangilinan J."/>
            <person name="Lipzen A."/>
            <person name="Na H."/>
            <person name="Yan M."/>
            <person name="Ng V."/>
            <person name="Grigoriev I.V."/>
            <person name="Spatafora J.W."/>
            <person name="Barlow D."/>
            <person name="Biffinger J."/>
            <person name="Kelley-Loughnane N."/>
            <person name="Varaljay V.A."/>
            <person name="Crookes-Goodson W.J."/>
        </authorList>
    </citation>
    <scope>NUCLEOTIDE SEQUENCE</scope>
    <source>
        <strain evidence="3">5307AH</strain>
    </source>
</reference>
<comment type="caution">
    <text evidence="3">The sequence shown here is derived from an EMBL/GenBank/DDBJ whole genome shotgun (WGS) entry which is preliminary data.</text>
</comment>
<dbReference type="InterPro" id="IPR035899">
    <property type="entry name" value="DBL_dom_sf"/>
</dbReference>
<dbReference type="Gene3D" id="3.80.10.10">
    <property type="entry name" value="Ribonuclease Inhibitor"/>
    <property type="match status" value="1"/>
</dbReference>
<dbReference type="PROSITE" id="PS00741">
    <property type="entry name" value="DH_1"/>
    <property type="match status" value="1"/>
</dbReference>
<name>A0AAD9L6U8_PAPLA</name>
<dbReference type="PROSITE" id="PS50010">
    <property type="entry name" value="DH_2"/>
    <property type="match status" value="1"/>
</dbReference>
<dbReference type="GO" id="GO:0005085">
    <property type="term" value="F:guanyl-nucleotide exchange factor activity"/>
    <property type="evidence" value="ECO:0007669"/>
    <property type="project" value="InterPro"/>
</dbReference>
<feature type="compositionally biased region" description="Polar residues" evidence="1">
    <location>
        <begin position="247"/>
        <end position="257"/>
    </location>
</feature>
<proteinExistence type="predicted"/>
<feature type="region of interest" description="Disordered" evidence="1">
    <location>
        <begin position="59"/>
        <end position="115"/>
    </location>
</feature>
<feature type="region of interest" description="Disordered" evidence="1">
    <location>
        <begin position="942"/>
        <end position="1023"/>
    </location>
</feature>
<dbReference type="SUPFAM" id="SSF48065">
    <property type="entry name" value="DBL homology domain (DH-domain)"/>
    <property type="match status" value="1"/>
</dbReference>
<dbReference type="SMART" id="SM00364">
    <property type="entry name" value="LRR_BAC"/>
    <property type="match status" value="3"/>
</dbReference>
<dbReference type="Gene3D" id="1.20.900.10">
    <property type="entry name" value="Dbl homology (DH) domain"/>
    <property type="match status" value="1"/>
</dbReference>
<feature type="region of interest" description="Disordered" evidence="1">
    <location>
        <begin position="131"/>
        <end position="150"/>
    </location>
</feature>
<protein>
    <submittedName>
        <fullName evidence="3">RhoGEF domain-containing protein</fullName>
    </submittedName>
</protein>
<feature type="compositionally biased region" description="Polar residues" evidence="1">
    <location>
        <begin position="1065"/>
        <end position="1084"/>
    </location>
</feature>
<dbReference type="PANTHER" id="PTHR12673">
    <property type="entry name" value="FACIOGENITAL DYSPLASIA PROTEIN"/>
    <property type="match status" value="1"/>
</dbReference>
<dbReference type="PANTHER" id="PTHR12673:SF270">
    <property type="entry name" value="FYVE-TYPE DOMAIN-CONTAINING PROTEIN"/>
    <property type="match status" value="1"/>
</dbReference>
<feature type="compositionally biased region" description="Basic and acidic residues" evidence="1">
    <location>
        <begin position="201"/>
        <end position="213"/>
    </location>
</feature>
<keyword evidence="4" id="KW-1185">Reference proteome</keyword>
<dbReference type="InterPro" id="IPR000219">
    <property type="entry name" value="DH_dom"/>
</dbReference>
<feature type="region of interest" description="Disordered" evidence="1">
    <location>
        <begin position="908"/>
        <end position="930"/>
    </location>
</feature>
<feature type="compositionally biased region" description="Polar residues" evidence="1">
    <location>
        <begin position="1003"/>
        <end position="1019"/>
    </location>
</feature>
<feature type="compositionally biased region" description="Low complexity" evidence="1">
    <location>
        <begin position="389"/>
        <end position="410"/>
    </location>
</feature>
<feature type="region of interest" description="Disordered" evidence="1">
    <location>
        <begin position="869"/>
        <end position="893"/>
    </location>
</feature>
<feature type="domain" description="DH" evidence="2">
    <location>
        <begin position="1136"/>
        <end position="1395"/>
    </location>
</feature>
<evidence type="ECO:0000313" key="4">
    <source>
        <dbReference type="Proteomes" id="UP001182556"/>
    </source>
</evidence>
<dbReference type="SMART" id="SM00325">
    <property type="entry name" value="RhoGEF"/>
    <property type="match status" value="1"/>
</dbReference>
<feature type="compositionally biased region" description="Low complexity" evidence="1">
    <location>
        <begin position="67"/>
        <end position="76"/>
    </location>
</feature>
<dbReference type="InterPro" id="IPR032675">
    <property type="entry name" value="LRR_dom_sf"/>
</dbReference>
<sequence>MSHSRSLSLQTRRRPRTSSLFILFDAEPINYPTPASPTSSVDVELSSSSHCTTIRPIRAYRLRPRQSSKSSSLSISAAGRSVDNQSTLNAQDMPFGASQQYPPTPSPSIHSSSRAGTVVELDAKMFANAEAGPSSAGLSHSLPPTPPIHEEADKQLYDLNPSSSSLAFAEPTITQRPRRGRRPASVYPPAVDGPVRPARRKFTDPTPGEREYALENSPGLDVDLDAYSTTDFEGEEEREPTLSIVTSSTADSTTGTPASIGGPFDYKSEFGKTRLEGEPRIRMRTTAGRSNAYSSAESSTASGAYSYHAYADNNIYHPHPPPLPNIPATYTRAEDHVGLGITADELVIPARQRDSQVTSSPSTGAPESPANSFAHRPWKRDVMNRLRSDSAASSLTTASTSTSGTHVSATGESVSSNPYSFAGYAHNLPWETDDMEQVAPEAVTLVEEGKERIFNGEKLEEMGGLEGLTEEGILSLKGTTHLLLPDVGCDLSSVLSPLLSALAPTLVVLDISTNYLSFLPESLQYCTSLEELNISSNPLRALPTFIGELTSLRVLAMDECGLQSLPIELSSMRGLHTICARRNRLVSLPSWLCLLGQLDTFRVDDNPFAAEWQHIVAPILARPNAVTPGLIPPRSSSYQHGTLRSRASLASLASTRSSVQSPDQTPAGSVPPSIHEDWTSPTSSAAQSMYQLSSLGPIAEDHPHSAPLEQTQPMMQPLAPPDDGSPRPSPPQRSLRKMRSAGTLTGMSSELHSDTAGPTDAFESPNSPSRDAEFRRLDSPSPSAPNRFGNLGVRERRRAASIVGNVALDNDFSPPPQPRSVSLTTSASTKTSKWGFLRKMSMSRLKGEKSEKSDKTSLAASASANLKLLPPSLPHARTDFVPGRPVRPPMNATRSAMTLPTRKLVPANEAGNLGRSTTATSSSTLPLGGSVSPLPFPTSLFGNGGGAATKRGKRRSFLPVDGPPSLNIAIPSTSPFMPPVPIFEEDRQSSNSKSEIASGDGKSASSALSEPPTTTASVESDSEMRYATGLETIKSYLRDLYDLSRPPVEPYGGFEVVSTAEGSCGASSAPSDNMASPASLNGRGSISEARRARRPTLERVISRNPSTASVMESERGSFAEAPELNEGKKFKNDKAKRARVLREIYETERTYVRGLGELVTIYVRPASQPVNTNKGAETVVPAAERKVVFGGIESIMSIHRDNLLPALEKAVKPLLDGADDEDGELSTRTAHAVGEVFRTYIAYMKQYSTYINNFDNALSRMKTWTAPSSAPSTPAFSTRSPIGTPSISSAAISVGVGLGAVSLPAGDPVPHSGSLMSTSQRKRVKTFLKRCREHPMHSQINLESYLLLPIQRVPRYKLLLEDLAMCTLPRTDGPRDTLDDALNEIASLASLMNEEKRDADSRLRLLHWQQRISSRGPSPLVQPHRKLIMDGALTLIRLVKKASSFVEVNSTLVVDNEQTITSSKVVVPVEYIVPEPMDRPMMLVLCTDLLVLVQQRPGQDNWEGQVDLFNVLRMATLREPASIVHGNVLRVVDNKVSPATRDIRHS</sequence>
<dbReference type="Proteomes" id="UP001182556">
    <property type="component" value="Unassembled WGS sequence"/>
</dbReference>
<feature type="region of interest" description="Disordered" evidence="1">
    <location>
        <begin position="352"/>
        <end position="376"/>
    </location>
</feature>
<feature type="compositionally biased region" description="Low complexity" evidence="1">
    <location>
        <begin position="913"/>
        <end position="930"/>
    </location>
</feature>
<organism evidence="3 4">
    <name type="scientific">Papiliotrema laurentii</name>
    <name type="common">Cryptococcus laurentii</name>
    <dbReference type="NCBI Taxonomy" id="5418"/>
    <lineage>
        <taxon>Eukaryota</taxon>
        <taxon>Fungi</taxon>
        <taxon>Dikarya</taxon>
        <taxon>Basidiomycota</taxon>
        <taxon>Agaricomycotina</taxon>
        <taxon>Tremellomycetes</taxon>
        <taxon>Tremellales</taxon>
        <taxon>Rhynchogastremaceae</taxon>
        <taxon>Papiliotrema</taxon>
    </lineage>
</organism>
<dbReference type="Pfam" id="PF00621">
    <property type="entry name" value="RhoGEF"/>
    <property type="match status" value="1"/>
</dbReference>
<gene>
    <name evidence="3" type="ORF">DB88DRAFT_523709</name>
</gene>
<feature type="region of interest" description="Disordered" evidence="1">
    <location>
        <begin position="171"/>
        <end position="214"/>
    </location>
</feature>
<accession>A0AAD9L6U8</accession>
<dbReference type="SUPFAM" id="SSF52058">
    <property type="entry name" value="L domain-like"/>
    <property type="match status" value="1"/>
</dbReference>
<dbReference type="GO" id="GO:0035556">
    <property type="term" value="P:intracellular signal transduction"/>
    <property type="evidence" value="ECO:0007669"/>
    <property type="project" value="InterPro"/>
</dbReference>
<feature type="compositionally biased region" description="Polar residues" evidence="1">
    <location>
        <begin position="355"/>
        <end position="371"/>
    </location>
</feature>
<feature type="region of interest" description="Disordered" evidence="1">
    <location>
        <begin position="247"/>
        <end position="270"/>
    </location>
</feature>
<feature type="compositionally biased region" description="Polar residues" evidence="1">
    <location>
        <begin position="679"/>
        <end position="694"/>
    </location>
</feature>
<evidence type="ECO:0000313" key="3">
    <source>
        <dbReference type="EMBL" id="KAK1925641.1"/>
    </source>
</evidence>
<dbReference type="InterPro" id="IPR051092">
    <property type="entry name" value="FYVE_RhoGEF_PH"/>
</dbReference>
<evidence type="ECO:0000259" key="2">
    <source>
        <dbReference type="PROSITE" id="PS50010"/>
    </source>
</evidence>
<dbReference type="InterPro" id="IPR001331">
    <property type="entry name" value="GDS_CDC24_CS"/>
</dbReference>
<evidence type="ECO:0000256" key="1">
    <source>
        <dbReference type="SAM" id="MobiDB-lite"/>
    </source>
</evidence>
<dbReference type="CDD" id="cd00160">
    <property type="entry name" value="RhoGEF"/>
    <property type="match status" value="1"/>
</dbReference>
<feature type="region of interest" description="Disordered" evidence="1">
    <location>
        <begin position="1062"/>
        <end position="1120"/>
    </location>
</feature>